<dbReference type="PROSITE" id="PS50181">
    <property type="entry name" value="FBOX"/>
    <property type="match status" value="1"/>
</dbReference>
<reference evidence="2 3" key="1">
    <citation type="submission" date="2014-04" db="EMBL/GenBank/DDBJ databases">
        <authorList>
            <consortium name="DOE Joint Genome Institute"/>
            <person name="Kuo A."/>
            <person name="Gay G."/>
            <person name="Dore J."/>
            <person name="Kohler A."/>
            <person name="Nagy L.G."/>
            <person name="Floudas D."/>
            <person name="Copeland A."/>
            <person name="Barry K.W."/>
            <person name="Cichocki N."/>
            <person name="Veneault-Fourrey C."/>
            <person name="LaButti K."/>
            <person name="Lindquist E.A."/>
            <person name="Lipzen A."/>
            <person name="Lundell T."/>
            <person name="Morin E."/>
            <person name="Murat C."/>
            <person name="Sun H."/>
            <person name="Tunlid A."/>
            <person name="Henrissat B."/>
            <person name="Grigoriev I.V."/>
            <person name="Hibbett D.S."/>
            <person name="Martin F."/>
            <person name="Nordberg H.P."/>
            <person name="Cantor M.N."/>
            <person name="Hua S.X."/>
        </authorList>
    </citation>
    <scope>NUCLEOTIDE SEQUENCE [LARGE SCALE GENOMIC DNA]</scope>
    <source>
        <strain evidence="3">h7</strain>
    </source>
</reference>
<dbReference type="Proteomes" id="UP000053424">
    <property type="component" value="Unassembled WGS sequence"/>
</dbReference>
<dbReference type="HOGENOM" id="CLU_047854_0_0_1"/>
<dbReference type="OrthoDB" id="3019905at2759"/>
<dbReference type="Gene3D" id="1.20.1280.50">
    <property type="match status" value="1"/>
</dbReference>
<reference evidence="3" key="2">
    <citation type="submission" date="2015-01" db="EMBL/GenBank/DDBJ databases">
        <title>Evolutionary Origins and Diversification of the Mycorrhizal Mutualists.</title>
        <authorList>
            <consortium name="DOE Joint Genome Institute"/>
            <consortium name="Mycorrhizal Genomics Consortium"/>
            <person name="Kohler A."/>
            <person name="Kuo A."/>
            <person name="Nagy L.G."/>
            <person name="Floudas D."/>
            <person name="Copeland A."/>
            <person name="Barry K.W."/>
            <person name="Cichocki N."/>
            <person name="Veneault-Fourrey C."/>
            <person name="LaButti K."/>
            <person name="Lindquist E.A."/>
            <person name="Lipzen A."/>
            <person name="Lundell T."/>
            <person name="Morin E."/>
            <person name="Murat C."/>
            <person name="Riley R."/>
            <person name="Ohm R."/>
            <person name="Sun H."/>
            <person name="Tunlid A."/>
            <person name="Henrissat B."/>
            <person name="Grigoriev I.V."/>
            <person name="Hibbett D.S."/>
            <person name="Martin F."/>
        </authorList>
    </citation>
    <scope>NUCLEOTIDE SEQUENCE [LARGE SCALE GENOMIC DNA]</scope>
    <source>
        <strain evidence="3">h7</strain>
    </source>
</reference>
<evidence type="ECO:0000313" key="3">
    <source>
        <dbReference type="Proteomes" id="UP000053424"/>
    </source>
</evidence>
<dbReference type="SMART" id="SM00256">
    <property type="entry name" value="FBOX"/>
    <property type="match status" value="1"/>
</dbReference>
<dbReference type="SUPFAM" id="SSF81383">
    <property type="entry name" value="F-box domain"/>
    <property type="match status" value="1"/>
</dbReference>
<dbReference type="EMBL" id="KN831776">
    <property type="protein sequence ID" value="KIM43194.1"/>
    <property type="molecule type" value="Genomic_DNA"/>
</dbReference>
<dbReference type="AlphaFoldDB" id="A0A0C3CGB4"/>
<protein>
    <recommendedName>
        <fullName evidence="1">F-box domain-containing protein</fullName>
    </recommendedName>
</protein>
<sequence>MVMVDFADFPLDIIYEILGHLSVEDIVQAREVCQRLRQATYQRSVWVNVYERSDFLLQKGPLSSQSSMELECSLIRAAKINRNWTSGKPTIYTRRRFPRTLPTYDFDSNVISGRFLQLAESTGISWYDLEADDIATPVLTYPCLSVVPMAGYLNHQVNAIGEGPHVVWVSFVSSTPRTICVLKVDFINYTANLHAKIPAINCVGIKMNYDWLLPIREFSSPDDPIDLFHLPSCSTLYLPMHENVRNLSDLNCMNYVITSRYLYLMFSLRSETLIDMYRLPTSPGAATSQSNLPKSHSGRYPHAISNLHLVEAHHDPPHSTSSAGQQSRTTFLALVYVSRSPTTWTSKIGLHVFDAIVDSTETLTLTTRAQTTLNVGIATTALSLSASSGVCLAVTHSSPGPVILAHHIRRQQDSVWTMSVKALKLSEDFQSRDMIAFDGFRGRLCLINGWTNIEILDYA</sequence>
<proteinExistence type="predicted"/>
<feature type="domain" description="F-box" evidence="1">
    <location>
        <begin position="3"/>
        <end position="49"/>
    </location>
</feature>
<dbReference type="InterPro" id="IPR001810">
    <property type="entry name" value="F-box_dom"/>
</dbReference>
<organism evidence="2 3">
    <name type="scientific">Hebeloma cylindrosporum</name>
    <dbReference type="NCBI Taxonomy" id="76867"/>
    <lineage>
        <taxon>Eukaryota</taxon>
        <taxon>Fungi</taxon>
        <taxon>Dikarya</taxon>
        <taxon>Basidiomycota</taxon>
        <taxon>Agaricomycotina</taxon>
        <taxon>Agaricomycetes</taxon>
        <taxon>Agaricomycetidae</taxon>
        <taxon>Agaricales</taxon>
        <taxon>Agaricineae</taxon>
        <taxon>Hymenogastraceae</taxon>
        <taxon>Hebeloma</taxon>
    </lineage>
</organism>
<dbReference type="InterPro" id="IPR036047">
    <property type="entry name" value="F-box-like_dom_sf"/>
</dbReference>
<name>A0A0C3CGB4_HEBCY</name>
<gene>
    <name evidence="2" type="ORF">M413DRAFT_26371</name>
</gene>
<evidence type="ECO:0000259" key="1">
    <source>
        <dbReference type="PROSITE" id="PS50181"/>
    </source>
</evidence>
<keyword evidence="3" id="KW-1185">Reference proteome</keyword>
<accession>A0A0C3CGB4</accession>
<evidence type="ECO:0000313" key="2">
    <source>
        <dbReference type="EMBL" id="KIM43194.1"/>
    </source>
</evidence>
<dbReference type="Pfam" id="PF12937">
    <property type="entry name" value="F-box-like"/>
    <property type="match status" value="1"/>
</dbReference>